<reference evidence="6 8" key="1">
    <citation type="submission" date="2021-06" db="EMBL/GenBank/DDBJ databases">
        <title>Actinomycetes sequencing.</title>
        <authorList>
            <person name="Shan Q."/>
        </authorList>
    </citation>
    <scope>NUCLEOTIDE SEQUENCE [LARGE SCALE GENOMIC DNA]</scope>
    <source>
        <strain evidence="6 8">NEAU-G5</strain>
    </source>
</reference>
<evidence type="ECO:0000256" key="2">
    <source>
        <dbReference type="ARBA" id="ARBA00022596"/>
    </source>
</evidence>
<feature type="binding site" evidence="5">
    <location>
        <position position="2"/>
    </location>
    <ligand>
        <name>Ni(2+)</name>
        <dbReference type="ChEBI" id="CHEBI:49786"/>
    </ligand>
</feature>
<dbReference type="EMBL" id="JAHKNI010000004">
    <property type="protein sequence ID" value="MBU3062574.1"/>
    <property type="molecule type" value="Genomic_DNA"/>
</dbReference>
<dbReference type="RefSeq" id="WP_215917493.1">
    <property type="nucleotide sequence ID" value="NZ_JAHKNI010000004.1"/>
</dbReference>
<evidence type="ECO:0000256" key="5">
    <source>
        <dbReference type="HAMAP-Rule" id="MF_00213"/>
    </source>
</evidence>
<evidence type="ECO:0000256" key="1">
    <source>
        <dbReference type="ARBA" id="ARBA00010748"/>
    </source>
</evidence>
<dbReference type="Gene3D" id="3.30.2320.80">
    <property type="match status" value="1"/>
</dbReference>
<dbReference type="NCBIfam" id="TIGR00100">
    <property type="entry name" value="hypA"/>
    <property type="match status" value="1"/>
</dbReference>
<name>A0ABS6AX27_9NOCA</name>
<evidence type="ECO:0000256" key="4">
    <source>
        <dbReference type="ARBA" id="ARBA00022833"/>
    </source>
</evidence>
<organism evidence="6 8">
    <name type="scientific">Nocardia albiluteola</name>
    <dbReference type="NCBI Taxonomy" id="2842303"/>
    <lineage>
        <taxon>Bacteria</taxon>
        <taxon>Bacillati</taxon>
        <taxon>Actinomycetota</taxon>
        <taxon>Actinomycetes</taxon>
        <taxon>Mycobacteriales</taxon>
        <taxon>Nocardiaceae</taxon>
        <taxon>Nocardia</taxon>
    </lineage>
</organism>
<protein>
    <recommendedName>
        <fullName evidence="5">Hydrogenase maturation factor HypA</fullName>
    </recommendedName>
</protein>
<dbReference type="Pfam" id="PF01155">
    <property type="entry name" value="HypA"/>
    <property type="match status" value="1"/>
</dbReference>
<feature type="binding site" evidence="5">
    <location>
        <position position="70"/>
    </location>
    <ligand>
        <name>Zn(2+)</name>
        <dbReference type="ChEBI" id="CHEBI:29105"/>
    </ligand>
</feature>
<dbReference type="EMBL" id="JAHKNI010000011">
    <property type="protein sequence ID" value="MBU3065592.1"/>
    <property type="molecule type" value="Genomic_DNA"/>
</dbReference>
<evidence type="ECO:0000256" key="3">
    <source>
        <dbReference type="ARBA" id="ARBA00022723"/>
    </source>
</evidence>
<evidence type="ECO:0000313" key="6">
    <source>
        <dbReference type="EMBL" id="MBU3062574.1"/>
    </source>
</evidence>
<evidence type="ECO:0000313" key="7">
    <source>
        <dbReference type="EMBL" id="MBU3065592.1"/>
    </source>
</evidence>
<dbReference type="InterPro" id="IPR020538">
    <property type="entry name" value="Hydgase_Ni_incorp_HypA/HybF_CS"/>
</dbReference>
<dbReference type="Proteomes" id="UP000733379">
    <property type="component" value="Unassembled WGS sequence"/>
</dbReference>
<keyword evidence="4 5" id="KW-0862">Zinc</keyword>
<feature type="binding site" evidence="5">
    <location>
        <position position="88"/>
    </location>
    <ligand>
        <name>Zn(2+)</name>
        <dbReference type="ChEBI" id="CHEBI:29105"/>
    </ligand>
</feature>
<evidence type="ECO:0000313" key="8">
    <source>
        <dbReference type="Proteomes" id="UP000733379"/>
    </source>
</evidence>
<keyword evidence="2 5" id="KW-0533">Nickel</keyword>
<dbReference type="HAMAP" id="MF_00213">
    <property type="entry name" value="HypA_HybF"/>
    <property type="match status" value="1"/>
</dbReference>
<comment type="similarity">
    <text evidence="1 5">Belongs to the HypA/HybF family.</text>
</comment>
<proteinExistence type="inferred from homology"/>
<feature type="binding site" evidence="5">
    <location>
        <position position="86"/>
    </location>
    <ligand>
        <name>Zn(2+)</name>
        <dbReference type="ChEBI" id="CHEBI:29105"/>
    </ligand>
</feature>
<sequence length="123" mass="12941">MHELAITQSVVDTVCEHAAGARVHSVTVEVGALCAVVPEAMQFCFELVAEGTVAEGACLEIRIVPGAARCRSCGAEFGLADLILLCPCGSADVEVRSGRELRIRTMEVSETCVQPVAAARTPR</sequence>
<comment type="function">
    <text evidence="5">Involved in the maturation of [NiFe] hydrogenases. Required for nickel insertion into the metal center of the hydrogenase.</text>
</comment>
<feature type="binding site" evidence="5">
    <location>
        <position position="73"/>
    </location>
    <ligand>
        <name>Zn(2+)</name>
        <dbReference type="ChEBI" id="CHEBI:29105"/>
    </ligand>
</feature>
<dbReference type="PANTHER" id="PTHR34535:SF3">
    <property type="entry name" value="HYDROGENASE MATURATION FACTOR HYPA"/>
    <property type="match status" value="1"/>
</dbReference>
<keyword evidence="3 5" id="KW-0479">Metal-binding</keyword>
<keyword evidence="8" id="KW-1185">Reference proteome</keyword>
<accession>A0ABS6AX27</accession>
<comment type="caution">
    <text evidence="6">The sequence shown here is derived from an EMBL/GenBank/DDBJ whole genome shotgun (WGS) entry which is preliminary data.</text>
</comment>
<dbReference type="InterPro" id="IPR000688">
    <property type="entry name" value="HypA/HybF"/>
</dbReference>
<dbReference type="PANTHER" id="PTHR34535">
    <property type="entry name" value="HYDROGENASE MATURATION FACTOR HYPA"/>
    <property type="match status" value="1"/>
</dbReference>
<dbReference type="PIRSF" id="PIRSF004761">
    <property type="entry name" value="Hydrgn_mat_HypA"/>
    <property type="match status" value="1"/>
</dbReference>
<dbReference type="PROSITE" id="PS01249">
    <property type="entry name" value="HYPA"/>
    <property type="match status" value="1"/>
</dbReference>
<gene>
    <name evidence="5 6" type="primary">hypA</name>
    <name evidence="6" type="ORF">KO481_13705</name>
    <name evidence="7" type="ORF">KO481_29205</name>
</gene>